<dbReference type="AlphaFoldDB" id="A0A1F5JPZ4"/>
<reference evidence="1 2" key="1">
    <citation type="journal article" date="2016" name="Nat. Commun.">
        <title>Thousands of microbial genomes shed light on interconnected biogeochemical processes in an aquifer system.</title>
        <authorList>
            <person name="Anantharaman K."/>
            <person name="Brown C.T."/>
            <person name="Hug L.A."/>
            <person name="Sharon I."/>
            <person name="Castelle C.J."/>
            <person name="Probst A.J."/>
            <person name="Thomas B.C."/>
            <person name="Singh A."/>
            <person name="Wilkins M.J."/>
            <person name="Karaoz U."/>
            <person name="Brodie E.L."/>
            <person name="Williams K.H."/>
            <person name="Hubbard S.S."/>
            <person name="Banfield J.F."/>
        </authorList>
    </citation>
    <scope>NUCLEOTIDE SEQUENCE [LARGE SCALE GENOMIC DNA]</scope>
</reference>
<protein>
    <submittedName>
        <fullName evidence="1">Uncharacterized protein</fullName>
    </submittedName>
</protein>
<proteinExistence type="predicted"/>
<comment type="caution">
    <text evidence="1">The sequence shown here is derived from an EMBL/GenBank/DDBJ whole genome shotgun (WGS) entry which is preliminary data.</text>
</comment>
<evidence type="ECO:0000313" key="1">
    <source>
        <dbReference type="EMBL" id="OGE30744.1"/>
    </source>
</evidence>
<dbReference type="EMBL" id="MFCV01000044">
    <property type="protein sequence ID" value="OGE30744.1"/>
    <property type="molecule type" value="Genomic_DNA"/>
</dbReference>
<sequence>MRDEVLKIYQYMPAAVLQPVVGRRLIIARGQNEMGLRVVDNRVMKLLAEEGRDQDPLAILRGHGNSVEQFLGLHQQTRRRIRAFIQNTNFSLLEEEPTINNIWVGEDVELLKPEDVGEKIVARGVTDREISGGRRFPEMIVRAANGRLYPATKNDIVINEPV</sequence>
<dbReference type="Proteomes" id="UP000176902">
    <property type="component" value="Unassembled WGS sequence"/>
</dbReference>
<organism evidence="1 2">
    <name type="scientific">Candidatus Daviesbacteria bacterium RIFCSPHIGHO2_02_FULL_36_13</name>
    <dbReference type="NCBI Taxonomy" id="1797768"/>
    <lineage>
        <taxon>Bacteria</taxon>
        <taxon>Candidatus Daviesiibacteriota</taxon>
    </lineage>
</organism>
<accession>A0A1F5JPZ4</accession>
<evidence type="ECO:0000313" key="2">
    <source>
        <dbReference type="Proteomes" id="UP000176902"/>
    </source>
</evidence>
<gene>
    <name evidence="1" type="ORF">A3C59_03445</name>
</gene>
<name>A0A1F5JPZ4_9BACT</name>
<dbReference type="STRING" id="1797768.A3C59_03445"/>